<keyword evidence="18" id="KW-1185">Reference proteome</keyword>
<evidence type="ECO:0000256" key="6">
    <source>
        <dbReference type="ARBA" id="ARBA00022660"/>
    </source>
</evidence>
<dbReference type="EMBL" id="KQ414574">
    <property type="protein sequence ID" value="KOC71261.1"/>
    <property type="molecule type" value="Genomic_DNA"/>
</dbReference>
<proteinExistence type="predicted"/>
<organism evidence="17 18">
    <name type="scientific">Habropoda laboriosa</name>
    <dbReference type="NCBI Taxonomy" id="597456"/>
    <lineage>
        <taxon>Eukaryota</taxon>
        <taxon>Metazoa</taxon>
        <taxon>Ecdysozoa</taxon>
        <taxon>Arthropoda</taxon>
        <taxon>Hexapoda</taxon>
        <taxon>Insecta</taxon>
        <taxon>Pterygota</taxon>
        <taxon>Neoptera</taxon>
        <taxon>Endopterygota</taxon>
        <taxon>Hymenoptera</taxon>
        <taxon>Apocrita</taxon>
        <taxon>Aculeata</taxon>
        <taxon>Apoidea</taxon>
        <taxon>Anthophila</taxon>
        <taxon>Apidae</taxon>
        <taxon>Habropoda</taxon>
    </lineage>
</organism>
<evidence type="ECO:0000256" key="7">
    <source>
        <dbReference type="ARBA" id="ARBA00022692"/>
    </source>
</evidence>
<sequence length="67" mass="7868">FFRHLVDSSNPMGYNRNTYQIPFHPYFTIKDVLIFIVILIILICRAPHYLSDPDANIIVTPIHIKLE</sequence>
<evidence type="ECO:0000256" key="15">
    <source>
        <dbReference type="SAM" id="Phobius"/>
    </source>
</evidence>
<evidence type="ECO:0000256" key="10">
    <source>
        <dbReference type="ARBA" id="ARBA00022982"/>
    </source>
</evidence>
<evidence type="ECO:0000256" key="1">
    <source>
        <dbReference type="ARBA" id="ARBA00004448"/>
    </source>
</evidence>
<keyword evidence="14 15" id="KW-0472">Membrane</keyword>
<accession>A0A0L7RKI6</accession>
<dbReference type="InterPro" id="IPR036150">
    <property type="entry name" value="Cyt_b/b6_C_sf"/>
</dbReference>
<keyword evidence="9" id="KW-0999">Mitochondrion inner membrane</keyword>
<evidence type="ECO:0000256" key="13">
    <source>
        <dbReference type="ARBA" id="ARBA00023128"/>
    </source>
</evidence>
<dbReference type="PROSITE" id="PS51003">
    <property type="entry name" value="CYTB_CTER"/>
    <property type="match status" value="1"/>
</dbReference>
<gene>
    <name evidence="17" type="ORF">WH47_05376</name>
</gene>
<keyword evidence="5" id="KW-0349">Heme</keyword>
<comment type="subcellular location">
    <subcellularLocation>
        <location evidence="1">Mitochondrion inner membrane</location>
        <topology evidence="1">Multi-pass membrane protein</topology>
    </subcellularLocation>
</comment>
<dbReference type="AlphaFoldDB" id="A0A0L7RKI6"/>
<dbReference type="InterPro" id="IPR027387">
    <property type="entry name" value="Cytb/b6-like_sf"/>
</dbReference>
<comment type="subunit">
    <text evidence="2">The main subunits of complex b-c1 are: cytochrome b, cytochrome c1 and the Rieske protein.</text>
</comment>
<evidence type="ECO:0000256" key="9">
    <source>
        <dbReference type="ARBA" id="ARBA00022792"/>
    </source>
</evidence>
<dbReference type="GO" id="GO:0016491">
    <property type="term" value="F:oxidoreductase activity"/>
    <property type="evidence" value="ECO:0007669"/>
    <property type="project" value="UniProtKB-UniRule"/>
</dbReference>
<evidence type="ECO:0000259" key="16">
    <source>
        <dbReference type="PROSITE" id="PS51003"/>
    </source>
</evidence>
<keyword evidence="10" id="KW-0249">Electron transport</keyword>
<evidence type="ECO:0000256" key="8">
    <source>
        <dbReference type="ARBA" id="ARBA00022723"/>
    </source>
</evidence>
<evidence type="ECO:0000256" key="3">
    <source>
        <dbReference type="ARBA" id="ARBA00013531"/>
    </source>
</evidence>
<dbReference type="GO" id="GO:0009055">
    <property type="term" value="F:electron transfer activity"/>
    <property type="evidence" value="ECO:0007669"/>
    <property type="project" value="InterPro"/>
</dbReference>
<feature type="non-terminal residue" evidence="17">
    <location>
        <position position="1"/>
    </location>
</feature>
<feature type="transmembrane region" description="Helical" evidence="15">
    <location>
        <begin position="23"/>
        <end position="44"/>
    </location>
</feature>
<protein>
    <recommendedName>
        <fullName evidence="3">Cytochrome b</fullName>
    </recommendedName>
</protein>
<dbReference type="GO" id="GO:0022900">
    <property type="term" value="P:electron transport chain"/>
    <property type="evidence" value="ECO:0007669"/>
    <property type="project" value="UniProtKB-UniRule"/>
</dbReference>
<evidence type="ECO:0000256" key="11">
    <source>
        <dbReference type="ARBA" id="ARBA00022989"/>
    </source>
</evidence>
<keyword evidence="12" id="KW-0408">Iron</keyword>
<evidence type="ECO:0000256" key="14">
    <source>
        <dbReference type="ARBA" id="ARBA00023136"/>
    </source>
</evidence>
<keyword evidence="6" id="KW-0679">Respiratory chain</keyword>
<dbReference type="Gene3D" id="1.20.810.10">
    <property type="entry name" value="Cytochrome Bc1 Complex, Chain C"/>
    <property type="match status" value="1"/>
</dbReference>
<name>A0A0L7RKI6_9HYME</name>
<dbReference type="SUPFAM" id="SSF81648">
    <property type="entry name" value="a domain/subunit of cytochrome bc1 complex (Ubiquinol-cytochrome c reductase)"/>
    <property type="match status" value="1"/>
</dbReference>
<keyword evidence="8" id="KW-0479">Metal-binding</keyword>
<dbReference type="GO" id="GO:0005743">
    <property type="term" value="C:mitochondrial inner membrane"/>
    <property type="evidence" value="ECO:0007669"/>
    <property type="project" value="UniProtKB-SubCell"/>
</dbReference>
<reference evidence="17 18" key="1">
    <citation type="submission" date="2015-07" db="EMBL/GenBank/DDBJ databases">
        <title>The genome of Habropoda laboriosa.</title>
        <authorList>
            <person name="Pan H."/>
            <person name="Kapheim K."/>
        </authorList>
    </citation>
    <scope>NUCLEOTIDE SEQUENCE [LARGE SCALE GENOMIC DNA]</scope>
    <source>
        <strain evidence="17">0110345459</strain>
    </source>
</reference>
<dbReference type="STRING" id="597456.A0A0L7RKI6"/>
<keyword evidence="7 15" id="KW-0812">Transmembrane</keyword>
<dbReference type="Proteomes" id="UP000053825">
    <property type="component" value="Unassembled WGS sequence"/>
</dbReference>
<dbReference type="GO" id="GO:0046872">
    <property type="term" value="F:metal ion binding"/>
    <property type="evidence" value="ECO:0007669"/>
    <property type="project" value="UniProtKB-KW"/>
</dbReference>
<dbReference type="InterPro" id="IPR005798">
    <property type="entry name" value="Cyt_b/b6_C"/>
</dbReference>
<evidence type="ECO:0000256" key="2">
    <source>
        <dbReference type="ARBA" id="ARBA00011649"/>
    </source>
</evidence>
<evidence type="ECO:0000256" key="12">
    <source>
        <dbReference type="ARBA" id="ARBA00023004"/>
    </source>
</evidence>
<keyword evidence="4" id="KW-0813">Transport</keyword>
<feature type="domain" description="Cytochrome b/b6 C-terminal region profile" evidence="16">
    <location>
        <begin position="13"/>
        <end position="67"/>
    </location>
</feature>
<evidence type="ECO:0000313" key="18">
    <source>
        <dbReference type="Proteomes" id="UP000053825"/>
    </source>
</evidence>
<evidence type="ECO:0000256" key="5">
    <source>
        <dbReference type="ARBA" id="ARBA00022617"/>
    </source>
</evidence>
<keyword evidence="11 15" id="KW-1133">Transmembrane helix</keyword>
<evidence type="ECO:0000313" key="17">
    <source>
        <dbReference type="EMBL" id="KOC71261.1"/>
    </source>
</evidence>
<keyword evidence="13" id="KW-0496">Mitochondrion</keyword>
<evidence type="ECO:0000256" key="4">
    <source>
        <dbReference type="ARBA" id="ARBA00022448"/>
    </source>
</evidence>